<dbReference type="RefSeq" id="WP_124703173.1">
    <property type="nucleotide sequence ID" value="NZ_BGOW01000001.1"/>
</dbReference>
<name>A0A401J9J5_9PROT</name>
<dbReference type="OrthoDB" id="8926484at2"/>
<proteinExistence type="predicted"/>
<evidence type="ECO:0000256" key="1">
    <source>
        <dbReference type="SAM" id="SignalP"/>
    </source>
</evidence>
<comment type="caution">
    <text evidence="2">The sequence shown here is derived from an EMBL/GenBank/DDBJ whole genome shotgun (WGS) entry which is preliminary data.</text>
</comment>
<reference evidence="2 3" key="1">
    <citation type="journal article" date="2019" name="Front. Microbiol.">
        <title>Genomes of Neutrophilic Sulfur-Oxidizing Chemolithoautotrophs Representing 9 Proteobacterial Species From 8 Genera.</title>
        <authorList>
            <person name="Watanabe T."/>
            <person name="Kojima H."/>
            <person name="Umezawa K."/>
            <person name="Hori C."/>
            <person name="Takasuka T.E."/>
            <person name="Kato Y."/>
            <person name="Fukui M."/>
        </authorList>
    </citation>
    <scope>NUCLEOTIDE SEQUENCE [LARGE SCALE GENOMIC DNA]</scope>
    <source>
        <strain evidence="2 3">TTN</strain>
    </source>
</reference>
<dbReference type="EMBL" id="BGOW01000001">
    <property type="protein sequence ID" value="GBL44332.1"/>
    <property type="molecule type" value="Genomic_DNA"/>
</dbReference>
<gene>
    <name evidence="2" type="ORF">SFMTTN_0127</name>
</gene>
<feature type="signal peptide" evidence="1">
    <location>
        <begin position="1"/>
        <end position="22"/>
    </location>
</feature>
<keyword evidence="3" id="KW-1185">Reference proteome</keyword>
<evidence type="ECO:0000313" key="3">
    <source>
        <dbReference type="Proteomes" id="UP000286806"/>
    </source>
</evidence>
<organism evidence="2 3">
    <name type="scientific">Sulfuriferula multivorans</name>
    <dbReference type="NCBI Taxonomy" id="1559896"/>
    <lineage>
        <taxon>Bacteria</taxon>
        <taxon>Pseudomonadati</taxon>
        <taxon>Pseudomonadota</taxon>
        <taxon>Betaproteobacteria</taxon>
        <taxon>Nitrosomonadales</taxon>
        <taxon>Sulfuricellaceae</taxon>
        <taxon>Sulfuriferula</taxon>
    </lineage>
</organism>
<sequence>MKLQKSFVMAVALALALPLAYADDSTNYVNGGIGDEGMARMHSIANEYPLHIIFSEGKDGAFLADIPVTILDRHHKAVVELPDAGPLLYVRLPKGKYTVNAEHHGVKQSRNVTLDGKHAKSLIMHWASTSQEQE</sequence>
<dbReference type="AlphaFoldDB" id="A0A401J9J5"/>
<keyword evidence="1" id="KW-0732">Signal</keyword>
<dbReference type="Proteomes" id="UP000286806">
    <property type="component" value="Unassembled WGS sequence"/>
</dbReference>
<evidence type="ECO:0000313" key="2">
    <source>
        <dbReference type="EMBL" id="GBL44332.1"/>
    </source>
</evidence>
<accession>A0A401J9J5</accession>
<protein>
    <submittedName>
        <fullName evidence="2">Putative exported protein</fullName>
    </submittedName>
</protein>
<feature type="chain" id="PRO_5019444079" evidence="1">
    <location>
        <begin position="23"/>
        <end position="134"/>
    </location>
</feature>